<dbReference type="InterPro" id="IPR025187">
    <property type="entry name" value="DUF4112"/>
</dbReference>
<sequence length="174" mass="19202">MTTLQNLGDQLEGLPGYDIVVDKFNEYAGDRFQTKDPYTEELPNGKTRKRKLNESLATKDEQKYWKKIQRRAWIDDKCFMGCYPVDCGLGLGPIVILLPGIGPLLMWAIHSRLLMIANQKFKVDAKTTAKIQANIVFDFLISLPPVIGAFFAWMNSCSTPTATATAAAAAAAAA</sequence>
<evidence type="ECO:0000313" key="2">
    <source>
        <dbReference type="EMBL" id="GME75646.1"/>
    </source>
</evidence>
<feature type="transmembrane region" description="Helical" evidence="1">
    <location>
        <begin position="94"/>
        <end position="114"/>
    </location>
</feature>
<dbReference type="EMBL" id="BSXN01002122">
    <property type="protein sequence ID" value="GME75646.1"/>
    <property type="molecule type" value="Genomic_DNA"/>
</dbReference>
<evidence type="ECO:0000256" key="1">
    <source>
        <dbReference type="SAM" id="Phobius"/>
    </source>
</evidence>
<dbReference type="PANTHER" id="PTHR35519">
    <property type="entry name" value="MEMBRANE PROTEINS"/>
    <property type="match status" value="1"/>
</dbReference>
<keyword evidence="1" id="KW-0812">Transmembrane</keyword>
<accession>A0A9W6T330</accession>
<name>A0A9W6T330_CANBO</name>
<reference evidence="2" key="1">
    <citation type="submission" date="2023-04" db="EMBL/GenBank/DDBJ databases">
        <title>Candida boidinii NBRC 10035.</title>
        <authorList>
            <person name="Ichikawa N."/>
            <person name="Sato H."/>
            <person name="Tonouchi N."/>
        </authorList>
    </citation>
    <scope>NUCLEOTIDE SEQUENCE</scope>
    <source>
        <strain evidence="2">NBRC 10035</strain>
    </source>
</reference>
<feature type="transmembrane region" description="Helical" evidence="1">
    <location>
        <begin position="135"/>
        <end position="154"/>
    </location>
</feature>
<dbReference type="Pfam" id="PF13430">
    <property type="entry name" value="DUF4112"/>
    <property type="match status" value="1"/>
</dbReference>
<dbReference type="AlphaFoldDB" id="A0A9W6T330"/>
<comment type="caution">
    <text evidence="2">The sequence shown here is derived from an EMBL/GenBank/DDBJ whole genome shotgun (WGS) entry which is preliminary data.</text>
</comment>
<keyword evidence="1" id="KW-0472">Membrane</keyword>
<gene>
    <name evidence="2" type="ORF">Cboi02_000486500</name>
</gene>
<evidence type="ECO:0000313" key="3">
    <source>
        <dbReference type="Proteomes" id="UP001165120"/>
    </source>
</evidence>
<dbReference type="PANTHER" id="PTHR35519:SF1">
    <property type="entry name" value="YALI0C06193P"/>
    <property type="match status" value="1"/>
</dbReference>
<organism evidence="2 3">
    <name type="scientific">Candida boidinii</name>
    <name type="common">Yeast</name>
    <dbReference type="NCBI Taxonomy" id="5477"/>
    <lineage>
        <taxon>Eukaryota</taxon>
        <taxon>Fungi</taxon>
        <taxon>Dikarya</taxon>
        <taxon>Ascomycota</taxon>
        <taxon>Saccharomycotina</taxon>
        <taxon>Pichiomycetes</taxon>
        <taxon>Pichiales</taxon>
        <taxon>Pichiaceae</taxon>
        <taxon>Ogataea</taxon>
        <taxon>Ogataea/Candida clade</taxon>
    </lineage>
</organism>
<dbReference type="Proteomes" id="UP001165120">
    <property type="component" value="Unassembled WGS sequence"/>
</dbReference>
<keyword evidence="3" id="KW-1185">Reference proteome</keyword>
<protein>
    <submittedName>
        <fullName evidence="2">Unnamed protein product</fullName>
    </submittedName>
</protein>
<proteinExistence type="predicted"/>
<keyword evidence="1" id="KW-1133">Transmembrane helix</keyword>